<protein>
    <submittedName>
        <fullName evidence="1">Uncharacterized protein</fullName>
    </submittedName>
</protein>
<reference evidence="2" key="1">
    <citation type="submission" date="2017-05" db="EMBL/GenBank/DDBJ databases">
        <authorList>
            <person name="Barney B.M."/>
        </authorList>
    </citation>
    <scope>NUCLEOTIDE SEQUENCE [LARGE SCALE GENOMIC DNA]</scope>
    <source>
        <strain evidence="2">PSBB022</strain>
    </source>
</reference>
<evidence type="ECO:0000313" key="1">
    <source>
        <dbReference type="EMBL" id="OZY85716.1"/>
    </source>
</evidence>
<dbReference type="Pfam" id="PF19669">
    <property type="entry name" value="DUF6172"/>
    <property type="match status" value="1"/>
</dbReference>
<evidence type="ECO:0000313" key="2">
    <source>
        <dbReference type="Proteomes" id="UP000216101"/>
    </source>
</evidence>
<organism evidence="1 2">
    <name type="scientific">Cellvibrio mixtus</name>
    <dbReference type="NCBI Taxonomy" id="39650"/>
    <lineage>
        <taxon>Bacteria</taxon>
        <taxon>Pseudomonadati</taxon>
        <taxon>Pseudomonadota</taxon>
        <taxon>Gammaproteobacteria</taxon>
        <taxon>Cellvibrionales</taxon>
        <taxon>Cellvibrionaceae</taxon>
        <taxon>Cellvibrio</taxon>
    </lineage>
</organism>
<dbReference type="RefSeq" id="WP_094983568.1">
    <property type="nucleotide sequence ID" value="NZ_NHNI01000001.1"/>
</dbReference>
<dbReference type="InterPro" id="IPR046170">
    <property type="entry name" value="DUF6172"/>
</dbReference>
<gene>
    <name evidence="1" type="ORF">CBP51_01285</name>
</gene>
<dbReference type="Proteomes" id="UP000216101">
    <property type="component" value="Unassembled WGS sequence"/>
</dbReference>
<name>A0A266Q7V2_9GAMM</name>
<accession>A0A266Q7V2</accession>
<keyword evidence="2" id="KW-1185">Reference proteome</keyword>
<sequence>MKKTFKLQVEGKHPDRLLEAIKHEVRKYVKRERRKTLPKGVDFWAFDCKFGVTAEQAEVVRLGEITKKMDEVKAAGGESFYVEIIAAPGIRKPRDEFDELDNDDDLND</sequence>
<comment type="caution">
    <text evidence="1">The sequence shown here is derived from an EMBL/GenBank/DDBJ whole genome shotgun (WGS) entry which is preliminary data.</text>
</comment>
<proteinExistence type="predicted"/>
<dbReference type="AlphaFoldDB" id="A0A266Q7V2"/>
<dbReference type="EMBL" id="NHNI01000001">
    <property type="protein sequence ID" value="OZY85716.1"/>
    <property type="molecule type" value="Genomic_DNA"/>
</dbReference>